<accession>A0ABW7GQV2</accession>
<dbReference type="PROSITE" id="PS50983">
    <property type="entry name" value="FE_B12_PBP"/>
    <property type="match status" value="1"/>
</dbReference>
<dbReference type="Proteomes" id="UP001606302">
    <property type="component" value="Unassembled WGS sequence"/>
</dbReference>
<keyword evidence="1" id="KW-0732">Signal</keyword>
<evidence type="ECO:0000256" key="1">
    <source>
        <dbReference type="ARBA" id="ARBA00022729"/>
    </source>
</evidence>
<dbReference type="SUPFAM" id="SSF53807">
    <property type="entry name" value="Helical backbone' metal receptor"/>
    <property type="match status" value="1"/>
</dbReference>
<gene>
    <name evidence="3" type="ORF">ACG04Q_22420</name>
</gene>
<dbReference type="EMBL" id="JBIGHX010000009">
    <property type="protein sequence ID" value="MFG6464341.1"/>
    <property type="molecule type" value="Genomic_DNA"/>
</dbReference>
<dbReference type="RefSeq" id="WP_394513716.1">
    <property type="nucleotide sequence ID" value="NZ_JBIGHX010000009.1"/>
</dbReference>
<evidence type="ECO:0000313" key="4">
    <source>
        <dbReference type="Proteomes" id="UP001606302"/>
    </source>
</evidence>
<dbReference type="Gene3D" id="3.40.50.1980">
    <property type="entry name" value="Nitrogenase molybdenum iron protein domain"/>
    <property type="match status" value="2"/>
</dbReference>
<dbReference type="PANTHER" id="PTHR30535">
    <property type="entry name" value="VITAMIN B12-BINDING PROTEIN"/>
    <property type="match status" value="1"/>
</dbReference>
<protein>
    <submittedName>
        <fullName evidence="3">Helical backbone metal receptor</fullName>
    </submittedName>
</protein>
<keyword evidence="4" id="KW-1185">Reference proteome</keyword>
<reference evidence="3 4" key="1">
    <citation type="submission" date="2024-08" db="EMBL/GenBank/DDBJ databases">
        <authorList>
            <person name="Lu H."/>
        </authorList>
    </citation>
    <scope>NUCLEOTIDE SEQUENCE [LARGE SCALE GENOMIC DNA]</scope>
    <source>
        <strain evidence="3 4">DXS20W</strain>
    </source>
</reference>
<organism evidence="3 4">
    <name type="scientific">Pelomonas lactea</name>
    <dbReference type="NCBI Taxonomy" id="3299030"/>
    <lineage>
        <taxon>Bacteria</taxon>
        <taxon>Pseudomonadati</taxon>
        <taxon>Pseudomonadota</taxon>
        <taxon>Betaproteobacteria</taxon>
        <taxon>Burkholderiales</taxon>
        <taxon>Sphaerotilaceae</taxon>
        <taxon>Roseateles</taxon>
    </lineage>
</organism>
<dbReference type="InterPro" id="IPR050902">
    <property type="entry name" value="ABC_Transporter_SBP"/>
</dbReference>
<sequence length="269" mass="29345">MTPRGAEGPRIASLVPSATETLVALGLGPHLVARTGFCIHPADALRDVPKVGGTKDVNLAKLKRLAPSHVVVNVDENRRETAEALREFVPHVIVTHPQRPEDNLALFEQLRAAFAGLPGVDERAAALSAGFSAALARCRSQPRPAERVLYLIWRDPWMTVARDTYISALLAEIGWRSWPDAHGGEHGAGRYPALAGDEPWLRNVDRVLLSSEPYRFNETHRAEAQALCPQARVQLVDGELLSWWGSRGAAGLDYLCQLSGPSQCDQAAF</sequence>
<dbReference type="Pfam" id="PF01497">
    <property type="entry name" value="Peripla_BP_2"/>
    <property type="match status" value="1"/>
</dbReference>
<dbReference type="PANTHER" id="PTHR30535:SF35">
    <property type="entry name" value="PERIPLASMIC BINDING PROTEIN"/>
    <property type="match status" value="1"/>
</dbReference>
<comment type="caution">
    <text evidence="3">The sequence shown here is derived from an EMBL/GenBank/DDBJ whole genome shotgun (WGS) entry which is preliminary data.</text>
</comment>
<feature type="domain" description="Fe/B12 periplasmic-binding" evidence="2">
    <location>
        <begin position="10"/>
        <end position="263"/>
    </location>
</feature>
<evidence type="ECO:0000313" key="3">
    <source>
        <dbReference type="EMBL" id="MFG6464341.1"/>
    </source>
</evidence>
<name>A0ABW7GQV2_9BURK</name>
<keyword evidence="3" id="KW-0675">Receptor</keyword>
<dbReference type="InterPro" id="IPR054828">
    <property type="entry name" value="Vit_B12_bind_prot"/>
</dbReference>
<proteinExistence type="predicted"/>
<dbReference type="InterPro" id="IPR002491">
    <property type="entry name" value="ABC_transptr_periplasmic_BD"/>
</dbReference>
<dbReference type="NCBIfam" id="NF038402">
    <property type="entry name" value="TroA_like"/>
    <property type="match status" value="1"/>
</dbReference>
<evidence type="ECO:0000259" key="2">
    <source>
        <dbReference type="PROSITE" id="PS50983"/>
    </source>
</evidence>